<dbReference type="PROSITE" id="PS50011">
    <property type="entry name" value="PROTEIN_KINASE_DOM"/>
    <property type="match status" value="1"/>
</dbReference>
<comment type="similarity">
    <text evidence="1">Belongs to the protein kinase superfamily. CAMK Ser/Thr protein kinase family. PIM subfamily.</text>
</comment>
<keyword evidence="6 14" id="KW-0418">Kinase</keyword>
<keyword evidence="15" id="KW-1185">Reference proteome</keyword>
<dbReference type="EC" id="2.7.11.1" evidence="2"/>
<evidence type="ECO:0000256" key="3">
    <source>
        <dbReference type="ARBA" id="ARBA00022527"/>
    </source>
</evidence>
<evidence type="ECO:0000313" key="14">
    <source>
        <dbReference type="EMBL" id="TNN63963.1"/>
    </source>
</evidence>
<keyword evidence="3 11" id="KW-0723">Serine/threonine-protein kinase</keyword>
<feature type="binding site" evidence="10">
    <location>
        <position position="246"/>
    </location>
    <ligand>
        <name>ATP</name>
        <dbReference type="ChEBI" id="CHEBI:30616"/>
    </ligand>
</feature>
<evidence type="ECO:0000256" key="8">
    <source>
        <dbReference type="ARBA" id="ARBA00047899"/>
    </source>
</evidence>
<sequence>MGKVFGKLFKAKKFIVPGEVKREAGDEESVQRGESGQLDPIHRDNSLLSGTGDICVVPGGVKGKQTDDEEIPQRRRRRRLDPISCDNELPSTSEDIIVIPGGMKRKRTEDGEIPQNKTHKRLESIPSDTELPSSSEDISVIPGGVKRKRTEDGESQQSKKRKRLEPIPCDTELPSSSEDISVIPGLEPIPCDTELPSSSEDTESRNAPDSLIFKAKYQQLHKLGEGGYGCVFAGYRIRDNLPVAIKRIYVDTNLHLYRDGKGGQIPMEVAILRKLAAESERFSAPINLLDWYIVDPDLILVLERPMPAVDLHNYIANNGGCLTEAEAKIIIKQLVDAAIDLGWKHIFHRDIKVENLLIETCNTVPRVRLIDFGLSCFYNEGDTFINFYGTYTPPEWHSRKEYQAGPATVFQIGVVLFLMRQKMTYKKGMSFLELTKTPWLSEDGNDFFKACLYLDPDMRFTLDQLKNHPWLRATGEQTREELVR</sequence>
<evidence type="ECO:0000313" key="15">
    <source>
        <dbReference type="Proteomes" id="UP000314294"/>
    </source>
</evidence>
<dbReference type="GO" id="GO:0043066">
    <property type="term" value="P:negative regulation of apoptotic process"/>
    <property type="evidence" value="ECO:0007669"/>
    <property type="project" value="TreeGrafter"/>
</dbReference>
<dbReference type="PANTHER" id="PTHR22984">
    <property type="entry name" value="SERINE/THREONINE-PROTEIN KINASE PIM"/>
    <property type="match status" value="1"/>
</dbReference>
<dbReference type="SUPFAM" id="SSF56112">
    <property type="entry name" value="Protein kinase-like (PK-like)"/>
    <property type="match status" value="1"/>
</dbReference>
<keyword evidence="4" id="KW-0808">Transferase</keyword>
<dbReference type="InterPro" id="IPR008271">
    <property type="entry name" value="Ser/Thr_kinase_AS"/>
</dbReference>
<evidence type="ECO:0000256" key="9">
    <source>
        <dbReference type="ARBA" id="ARBA00048679"/>
    </source>
</evidence>
<reference evidence="14 15" key="1">
    <citation type="submission" date="2019-03" db="EMBL/GenBank/DDBJ databases">
        <title>First draft genome of Liparis tanakae, snailfish: a comprehensive survey of snailfish specific genes.</title>
        <authorList>
            <person name="Kim W."/>
            <person name="Song I."/>
            <person name="Jeong J.-H."/>
            <person name="Kim D."/>
            <person name="Kim S."/>
            <person name="Ryu S."/>
            <person name="Song J.Y."/>
            <person name="Lee S.K."/>
        </authorList>
    </citation>
    <scope>NUCLEOTIDE SEQUENCE [LARGE SCALE GENOMIC DNA]</scope>
    <source>
        <tissue evidence="14">Muscle</tissue>
    </source>
</reference>
<dbReference type="PANTHER" id="PTHR22984:SF11">
    <property type="entry name" value="AURORA KINASE-RELATED"/>
    <property type="match status" value="1"/>
</dbReference>
<feature type="region of interest" description="Disordered" evidence="12">
    <location>
        <begin position="20"/>
        <end position="206"/>
    </location>
</feature>
<evidence type="ECO:0000256" key="2">
    <source>
        <dbReference type="ARBA" id="ARBA00012513"/>
    </source>
</evidence>
<evidence type="ECO:0000256" key="4">
    <source>
        <dbReference type="ARBA" id="ARBA00022679"/>
    </source>
</evidence>
<dbReference type="InterPro" id="IPR051138">
    <property type="entry name" value="PIM_Ser/Thr_kinase"/>
</dbReference>
<keyword evidence="5 10" id="KW-0547">Nucleotide-binding</keyword>
<comment type="catalytic activity">
    <reaction evidence="9">
        <text>L-seryl-[protein] + ATP = O-phospho-L-seryl-[protein] + ADP + H(+)</text>
        <dbReference type="Rhea" id="RHEA:17989"/>
        <dbReference type="Rhea" id="RHEA-COMP:9863"/>
        <dbReference type="Rhea" id="RHEA-COMP:11604"/>
        <dbReference type="ChEBI" id="CHEBI:15378"/>
        <dbReference type="ChEBI" id="CHEBI:29999"/>
        <dbReference type="ChEBI" id="CHEBI:30616"/>
        <dbReference type="ChEBI" id="CHEBI:83421"/>
        <dbReference type="ChEBI" id="CHEBI:456216"/>
        <dbReference type="EC" id="2.7.11.1"/>
    </reaction>
</comment>
<dbReference type="InterPro" id="IPR000719">
    <property type="entry name" value="Prot_kinase_dom"/>
</dbReference>
<name>A0A4Z2HG72_9TELE</name>
<protein>
    <recommendedName>
        <fullName evidence="2">non-specific serine/threonine protein kinase</fullName>
        <ecNumber evidence="2">2.7.11.1</ecNumber>
    </recommendedName>
</protein>
<keyword evidence="7 10" id="KW-0067">ATP-binding</keyword>
<proteinExistence type="inferred from homology"/>
<comment type="catalytic activity">
    <reaction evidence="8">
        <text>L-threonyl-[protein] + ATP = O-phospho-L-threonyl-[protein] + ADP + H(+)</text>
        <dbReference type="Rhea" id="RHEA:46608"/>
        <dbReference type="Rhea" id="RHEA-COMP:11060"/>
        <dbReference type="Rhea" id="RHEA-COMP:11605"/>
        <dbReference type="ChEBI" id="CHEBI:15378"/>
        <dbReference type="ChEBI" id="CHEBI:30013"/>
        <dbReference type="ChEBI" id="CHEBI:30616"/>
        <dbReference type="ChEBI" id="CHEBI:61977"/>
        <dbReference type="ChEBI" id="CHEBI:456216"/>
        <dbReference type="EC" id="2.7.11.1"/>
    </reaction>
</comment>
<dbReference type="EMBL" id="SRLO01000261">
    <property type="protein sequence ID" value="TNN63963.1"/>
    <property type="molecule type" value="Genomic_DNA"/>
</dbReference>
<dbReference type="Gene3D" id="3.30.200.20">
    <property type="entry name" value="Phosphorylase Kinase, domain 1"/>
    <property type="match status" value="1"/>
</dbReference>
<dbReference type="FunFam" id="3.30.200.20:FF:000475">
    <property type="entry name" value="Serine/threonine-protein kinase"/>
    <property type="match status" value="1"/>
</dbReference>
<evidence type="ECO:0000256" key="5">
    <source>
        <dbReference type="ARBA" id="ARBA00022741"/>
    </source>
</evidence>
<accession>A0A4Z2HG72</accession>
<dbReference type="GO" id="GO:0005737">
    <property type="term" value="C:cytoplasm"/>
    <property type="evidence" value="ECO:0007669"/>
    <property type="project" value="TreeGrafter"/>
</dbReference>
<dbReference type="PROSITE" id="PS00108">
    <property type="entry name" value="PROTEIN_KINASE_ST"/>
    <property type="match status" value="1"/>
</dbReference>
<evidence type="ECO:0000256" key="12">
    <source>
        <dbReference type="SAM" id="MobiDB-lite"/>
    </source>
</evidence>
<evidence type="ECO:0000256" key="10">
    <source>
        <dbReference type="PROSITE-ProRule" id="PRU10141"/>
    </source>
</evidence>
<organism evidence="14 15">
    <name type="scientific">Liparis tanakae</name>
    <name type="common">Tanaka's snailfish</name>
    <dbReference type="NCBI Taxonomy" id="230148"/>
    <lineage>
        <taxon>Eukaryota</taxon>
        <taxon>Metazoa</taxon>
        <taxon>Chordata</taxon>
        <taxon>Craniata</taxon>
        <taxon>Vertebrata</taxon>
        <taxon>Euteleostomi</taxon>
        <taxon>Actinopterygii</taxon>
        <taxon>Neopterygii</taxon>
        <taxon>Teleostei</taxon>
        <taxon>Neoteleostei</taxon>
        <taxon>Acanthomorphata</taxon>
        <taxon>Eupercaria</taxon>
        <taxon>Perciformes</taxon>
        <taxon>Cottioidei</taxon>
        <taxon>Cottales</taxon>
        <taxon>Liparidae</taxon>
        <taxon>Liparis</taxon>
    </lineage>
</organism>
<gene>
    <name evidence="14" type="primary">Pim2_2</name>
    <name evidence="14" type="ORF">EYF80_025805</name>
</gene>
<evidence type="ECO:0000259" key="13">
    <source>
        <dbReference type="PROSITE" id="PS50011"/>
    </source>
</evidence>
<dbReference type="InterPro" id="IPR017441">
    <property type="entry name" value="Protein_kinase_ATP_BS"/>
</dbReference>
<evidence type="ECO:0000256" key="1">
    <source>
        <dbReference type="ARBA" id="ARBA00005505"/>
    </source>
</evidence>
<evidence type="ECO:0000256" key="6">
    <source>
        <dbReference type="ARBA" id="ARBA00022777"/>
    </source>
</evidence>
<evidence type="ECO:0000256" key="11">
    <source>
        <dbReference type="RuleBase" id="RU000304"/>
    </source>
</evidence>
<dbReference type="InterPro" id="IPR011009">
    <property type="entry name" value="Kinase-like_dom_sf"/>
</dbReference>
<evidence type="ECO:0000256" key="7">
    <source>
        <dbReference type="ARBA" id="ARBA00022840"/>
    </source>
</evidence>
<comment type="caution">
    <text evidence="14">The sequence shown here is derived from an EMBL/GenBank/DDBJ whole genome shotgun (WGS) entry which is preliminary data.</text>
</comment>
<feature type="compositionally biased region" description="Polar residues" evidence="12">
    <location>
        <begin position="126"/>
        <end position="137"/>
    </location>
</feature>
<dbReference type="SMART" id="SM00220">
    <property type="entry name" value="S_TKc"/>
    <property type="match status" value="1"/>
</dbReference>
<dbReference type="Proteomes" id="UP000314294">
    <property type="component" value="Unassembled WGS sequence"/>
</dbReference>
<dbReference type="GO" id="GO:0005524">
    <property type="term" value="F:ATP binding"/>
    <property type="evidence" value="ECO:0007669"/>
    <property type="project" value="UniProtKB-UniRule"/>
</dbReference>
<dbReference type="GO" id="GO:0004674">
    <property type="term" value="F:protein serine/threonine kinase activity"/>
    <property type="evidence" value="ECO:0007669"/>
    <property type="project" value="UniProtKB-KW"/>
</dbReference>
<dbReference type="Gene3D" id="1.10.510.10">
    <property type="entry name" value="Transferase(Phosphotransferase) domain 1"/>
    <property type="match status" value="1"/>
</dbReference>
<dbReference type="PROSITE" id="PS00107">
    <property type="entry name" value="PROTEIN_KINASE_ATP"/>
    <property type="match status" value="1"/>
</dbReference>
<feature type="domain" description="Protein kinase" evidence="13">
    <location>
        <begin position="217"/>
        <end position="471"/>
    </location>
</feature>
<dbReference type="AlphaFoldDB" id="A0A4Z2HG72"/>
<dbReference type="GO" id="GO:0007346">
    <property type="term" value="P:regulation of mitotic cell cycle"/>
    <property type="evidence" value="ECO:0007669"/>
    <property type="project" value="TreeGrafter"/>
</dbReference>
<dbReference type="Pfam" id="PF00069">
    <property type="entry name" value="Pkinase"/>
    <property type="match status" value="1"/>
</dbReference>
<dbReference type="OrthoDB" id="4062651at2759"/>